<comment type="function">
    <text evidence="2 12">Catalyzes the synthesis of 5,6-dihydrouridine (D), a modified base found in the D-loop of most tRNAs, via the reduction of the C5-C6 double bond in target uridines.</text>
</comment>
<keyword evidence="6 12" id="KW-0819">tRNA processing</keyword>
<dbReference type="CDD" id="cd02801">
    <property type="entry name" value="DUS_like_FMN"/>
    <property type="match status" value="1"/>
</dbReference>
<feature type="binding site" evidence="14">
    <location>
        <position position="190"/>
    </location>
    <ligand>
        <name>FMN</name>
        <dbReference type="ChEBI" id="CHEBI:58210"/>
    </ligand>
</feature>
<comment type="caution">
    <text evidence="16">The sequence shown here is derived from an EMBL/GenBank/DDBJ whole genome shotgun (WGS) entry which is preliminary data.</text>
</comment>
<dbReference type="Pfam" id="PF01207">
    <property type="entry name" value="Dus"/>
    <property type="match status" value="1"/>
</dbReference>
<keyword evidence="9 12" id="KW-0560">Oxidoreductase</keyword>
<keyword evidence="3" id="KW-0820">tRNA-binding</keyword>
<evidence type="ECO:0000259" key="15">
    <source>
        <dbReference type="Pfam" id="PF01207"/>
    </source>
</evidence>
<keyword evidence="7" id="KW-0521">NADP</keyword>
<dbReference type="PANTHER" id="PTHR11082:SF25">
    <property type="entry name" value="DUS-LIKE FMN-BINDING DOMAIN-CONTAINING PROTEIN"/>
    <property type="match status" value="1"/>
</dbReference>
<dbReference type="PROSITE" id="PS01136">
    <property type="entry name" value="UPF0034"/>
    <property type="match status" value="1"/>
</dbReference>
<dbReference type="GO" id="GO:0017150">
    <property type="term" value="F:tRNA dihydrouridine synthase activity"/>
    <property type="evidence" value="ECO:0007669"/>
    <property type="project" value="InterPro"/>
</dbReference>
<dbReference type="InterPro" id="IPR035587">
    <property type="entry name" value="DUS-like_FMN-bd"/>
</dbReference>
<sequence length="341" mass="38579">MKILIGSERVTQSTYWNRIAEKAKKENRPFFSLAPMEAVTGSVFRRVVQKAAAPDVFYTEFTNALAINHPLAKEATKGRLYIDPKEDPKPIVQLWGNSGEDFAKAAVEVKKQGYEAIDINTGCPDIAVIKNHSGSDLIRHFDTAKEVIEGAREAGLPVSVKTRLGFSEISEYKEWIPFLLEQQVPVLTVHVRTKEEMSKVPAHYELIDDLVKMRDEIAPDTLLQINGDIMNYQEGIKLAQEHPGVDGIMIGRGIFSDPFAFEKEPQQHSSTELLSLLRYQLDLYDEFVAKGIPGHFAPLQRFFKIYVRGMKHAAEIRNDLMQTKTTDDARKVIDKIEDNGY</sequence>
<feature type="domain" description="DUS-like FMN-binding" evidence="15">
    <location>
        <begin position="33"/>
        <end position="334"/>
    </location>
</feature>
<dbReference type="SUPFAM" id="SSF51395">
    <property type="entry name" value="FMN-linked oxidoreductases"/>
    <property type="match status" value="1"/>
</dbReference>
<evidence type="ECO:0000313" key="16">
    <source>
        <dbReference type="EMBL" id="OVE97307.1"/>
    </source>
</evidence>
<evidence type="ECO:0000256" key="1">
    <source>
        <dbReference type="ARBA" id="ARBA00001917"/>
    </source>
</evidence>
<dbReference type="InterPro" id="IPR013785">
    <property type="entry name" value="Aldolase_TIM"/>
</dbReference>
<dbReference type="InterPro" id="IPR001269">
    <property type="entry name" value="DUS_fam"/>
</dbReference>
<comment type="catalytic activity">
    <reaction evidence="11">
        <text>a 5,6-dihydrouridine in tRNA + NAD(+) = a uridine in tRNA + NADH + H(+)</text>
        <dbReference type="Rhea" id="RHEA:54452"/>
        <dbReference type="Rhea" id="RHEA-COMP:13339"/>
        <dbReference type="Rhea" id="RHEA-COMP:13887"/>
        <dbReference type="ChEBI" id="CHEBI:15378"/>
        <dbReference type="ChEBI" id="CHEBI:57540"/>
        <dbReference type="ChEBI" id="CHEBI:57945"/>
        <dbReference type="ChEBI" id="CHEBI:65315"/>
        <dbReference type="ChEBI" id="CHEBI:74443"/>
    </reaction>
</comment>
<comment type="cofactor">
    <cofactor evidence="1 12 14">
        <name>FMN</name>
        <dbReference type="ChEBI" id="CHEBI:58210"/>
    </cofactor>
</comment>
<evidence type="ECO:0000256" key="12">
    <source>
        <dbReference type="PIRNR" id="PIRNR006621"/>
    </source>
</evidence>
<evidence type="ECO:0000256" key="4">
    <source>
        <dbReference type="ARBA" id="ARBA00022630"/>
    </source>
</evidence>
<dbReference type="EMBL" id="MYFM01000005">
    <property type="protein sequence ID" value="OVE97307.1"/>
    <property type="molecule type" value="Genomic_DNA"/>
</dbReference>
<accession>A0A202FA33</accession>
<dbReference type="PIRSF" id="PIRSF006621">
    <property type="entry name" value="Dus"/>
    <property type="match status" value="1"/>
</dbReference>
<dbReference type="InterPro" id="IPR024036">
    <property type="entry name" value="tRNA-dHydroUridine_Synthase_C"/>
</dbReference>
<dbReference type="InterPro" id="IPR018517">
    <property type="entry name" value="tRNA_hU_synthase_CS"/>
</dbReference>
<feature type="binding site" evidence="14">
    <location>
        <position position="161"/>
    </location>
    <ligand>
        <name>FMN</name>
        <dbReference type="ChEBI" id="CHEBI:58210"/>
    </ligand>
</feature>
<dbReference type="PANTHER" id="PTHR11082">
    <property type="entry name" value="TRNA-DIHYDROURIDINE SYNTHASE"/>
    <property type="match status" value="1"/>
</dbReference>
<evidence type="ECO:0000256" key="14">
    <source>
        <dbReference type="PIRSR" id="PIRSR006621-2"/>
    </source>
</evidence>
<comment type="similarity">
    <text evidence="12">Belongs to the dus family.</text>
</comment>
<keyword evidence="5 12" id="KW-0288">FMN</keyword>
<evidence type="ECO:0000256" key="11">
    <source>
        <dbReference type="ARBA" id="ARBA00048802"/>
    </source>
</evidence>
<evidence type="ECO:0000256" key="9">
    <source>
        <dbReference type="ARBA" id="ARBA00023002"/>
    </source>
</evidence>
<organism evidence="16 17">
    <name type="scientific">Companilactobacillus bobalius</name>
    <dbReference type="NCBI Taxonomy" id="2801451"/>
    <lineage>
        <taxon>Bacteria</taxon>
        <taxon>Bacillati</taxon>
        <taxon>Bacillota</taxon>
        <taxon>Bacilli</taxon>
        <taxon>Lactobacillales</taxon>
        <taxon>Lactobacillaceae</taxon>
        <taxon>Companilactobacillus</taxon>
    </lineage>
</organism>
<evidence type="ECO:0000256" key="10">
    <source>
        <dbReference type="ARBA" id="ARBA00048205"/>
    </source>
</evidence>
<dbReference type="Proteomes" id="UP000196232">
    <property type="component" value="Unassembled WGS sequence"/>
</dbReference>
<evidence type="ECO:0000256" key="8">
    <source>
        <dbReference type="ARBA" id="ARBA00022884"/>
    </source>
</evidence>
<keyword evidence="14" id="KW-0547">Nucleotide-binding</keyword>
<name>A0A202FA33_9LACO</name>
<evidence type="ECO:0000256" key="7">
    <source>
        <dbReference type="ARBA" id="ARBA00022857"/>
    </source>
</evidence>
<feature type="active site" description="Proton donor" evidence="13">
    <location>
        <position position="123"/>
    </location>
</feature>
<proteinExistence type="inferred from homology"/>
<feature type="binding site" evidence="14">
    <location>
        <begin position="251"/>
        <end position="252"/>
    </location>
    <ligand>
        <name>FMN</name>
        <dbReference type="ChEBI" id="CHEBI:58210"/>
    </ligand>
</feature>
<dbReference type="Gene3D" id="1.10.1200.80">
    <property type="entry name" value="Putative flavin oxidoreducatase, domain 2"/>
    <property type="match status" value="1"/>
</dbReference>
<dbReference type="GO" id="GO:0050660">
    <property type="term" value="F:flavin adenine dinucleotide binding"/>
    <property type="evidence" value="ECO:0007669"/>
    <property type="project" value="InterPro"/>
</dbReference>
<keyword evidence="8" id="KW-0694">RNA-binding</keyword>
<evidence type="ECO:0000313" key="17">
    <source>
        <dbReference type="Proteomes" id="UP000196232"/>
    </source>
</evidence>
<keyword evidence="4 12" id="KW-0285">Flavoprotein</keyword>
<dbReference type="EC" id="1.3.1.-" evidence="12"/>
<protein>
    <recommendedName>
        <fullName evidence="12">tRNA-dihydrouridine synthase</fullName>
        <ecNumber evidence="12">1.3.1.-</ecNumber>
    </recommendedName>
</protein>
<comment type="catalytic activity">
    <reaction evidence="10">
        <text>a 5,6-dihydrouridine in tRNA + NADP(+) = a uridine in tRNA + NADPH + H(+)</text>
        <dbReference type="Rhea" id="RHEA:23624"/>
        <dbReference type="Rhea" id="RHEA-COMP:13339"/>
        <dbReference type="Rhea" id="RHEA-COMP:13887"/>
        <dbReference type="ChEBI" id="CHEBI:15378"/>
        <dbReference type="ChEBI" id="CHEBI:57783"/>
        <dbReference type="ChEBI" id="CHEBI:58349"/>
        <dbReference type="ChEBI" id="CHEBI:65315"/>
        <dbReference type="ChEBI" id="CHEBI:74443"/>
    </reaction>
</comment>
<feature type="binding site" evidence="14">
    <location>
        <position position="93"/>
    </location>
    <ligand>
        <name>FMN</name>
        <dbReference type="ChEBI" id="CHEBI:58210"/>
    </ligand>
</feature>
<reference evidence="16 17" key="1">
    <citation type="submission" date="2017-03" db="EMBL/GenBank/DDBJ databases">
        <title>Genome sequence of Lactobacillus bobalius KACC 16343.</title>
        <authorList>
            <person name="Chun J."/>
        </authorList>
    </citation>
    <scope>NUCLEOTIDE SEQUENCE [LARGE SCALE GENOMIC DNA]</scope>
    <source>
        <strain evidence="16 17">KACC 16343</strain>
    </source>
</reference>
<evidence type="ECO:0000256" key="3">
    <source>
        <dbReference type="ARBA" id="ARBA00022555"/>
    </source>
</evidence>
<evidence type="ECO:0000256" key="5">
    <source>
        <dbReference type="ARBA" id="ARBA00022643"/>
    </source>
</evidence>
<evidence type="ECO:0000256" key="6">
    <source>
        <dbReference type="ARBA" id="ARBA00022694"/>
    </source>
</evidence>
<evidence type="ECO:0000256" key="13">
    <source>
        <dbReference type="PIRSR" id="PIRSR006621-1"/>
    </source>
</evidence>
<dbReference type="GO" id="GO:0000049">
    <property type="term" value="F:tRNA binding"/>
    <property type="evidence" value="ECO:0007669"/>
    <property type="project" value="UniProtKB-KW"/>
</dbReference>
<dbReference type="AlphaFoldDB" id="A0A202FA33"/>
<gene>
    <name evidence="16" type="ORF">LKACC16343_01797</name>
</gene>
<dbReference type="Gene3D" id="3.20.20.70">
    <property type="entry name" value="Aldolase class I"/>
    <property type="match status" value="1"/>
</dbReference>
<evidence type="ECO:0000256" key="2">
    <source>
        <dbReference type="ARBA" id="ARBA00002790"/>
    </source>
</evidence>